<dbReference type="InParanoid" id="A0A2T3A6F4"/>
<keyword evidence="4" id="KW-0186">Copper</keyword>
<evidence type="ECO:0000256" key="2">
    <source>
        <dbReference type="ARBA" id="ARBA00022723"/>
    </source>
</evidence>
<gene>
    <name evidence="9" type="ORF">BD289DRAFT_369638</name>
</gene>
<dbReference type="Proteomes" id="UP000241462">
    <property type="component" value="Unassembled WGS sequence"/>
</dbReference>
<feature type="domain" description="Plastocyanin-like" evidence="7">
    <location>
        <begin position="518"/>
        <end position="630"/>
    </location>
</feature>
<dbReference type="GO" id="GO:0005507">
    <property type="term" value="F:copper ion binding"/>
    <property type="evidence" value="ECO:0007669"/>
    <property type="project" value="InterPro"/>
</dbReference>
<dbReference type="STRING" id="2025994.A0A2T3A6F4"/>
<dbReference type="PANTHER" id="PTHR11709:SF414">
    <property type="entry name" value="ADR239WP"/>
    <property type="match status" value="1"/>
</dbReference>
<keyword evidence="2" id="KW-0479">Metal-binding</keyword>
<dbReference type="InterPro" id="IPR011706">
    <property type="entry name" value="Cu-oxidase_C"/>
</dbReference>
<dbReference type="InterPro" id="IPR045087">
    <property type="entry name" value="Cu-oxidase_fam"/>
</dbReference>
<organism evidence="9 10">
    <name type="scientific">Coniella lustricola</name>
    <dbReference type="NCBI Taxonomy" id="2025994"/>
    <lineage>
        <taxon>Eukaryota</taxon>
        <taxon>Fungi</taxon>
        <taxon>Dikarya</taxon>
        <taxon>Ascomycota</taxon>
        <taxon>Pezizomycotina</taxon>
        <taxon>Sordariomycetes</taxon>
        <taxon>Sordariomycetidae</taxon>
        <taxon>Diaporthales</taxon>
        <taxon>Schizoparmaceae</taxon>
        <taxon>Coniella</taxon>
    </lineage>
</organism>
<dbReference type="SUPFAM" id="SSF49503">
    <property type="entry name" value="Cupredoxins"/>
    <property type="match status" value="3"/>
</dbReference>
<evidence type="ECO:0000256" key="4">
    <source>
        <dbReference type="ARBA" id="ARBA00023008"/>
    </source>
</evidence>
<feature type="domain" description="Plastocyanin-like" evidence="8">
    <location>
        <begin position="77"/>
        <end position="189"/>
    </location>
</feature>
<sequence length="657" mass="72213">MPYYDSVLRYFDGPDASAFSPPSSSLSFNEYGIPSELPVIHSAQLINQTELRLRTNFTVSRATTTREYVFNISHALAAPDGFYKPMILANGQSPGPLIEANTGDTVRVTLHNLMPNTTTSIHFHGINQNGSTWMDGVAGVTQCGIPAAGGSWTYEFVVTGQRGTFWWHAHAGVQFTDGLFGPIIIHDPDEMVPQTDSDEILFLGENYHAFAAELASSYLSPSSQWTPNEPGVEPLSDNLVLNGQNMYDCSIVSTTFTSPDHSSSSPSAVSYSSEDKQNNDTDKNTPLCTGGKAYTTTIKRGTSMRLRLINHSSYFSYWFSIDSHSLTIVEIDGVEVEPMLVDGVHVNIGQRYSVIVQATQPIGEYTIRSALERKCFLPYSTYSSSGLESIGYEARGVLRYKGAISNSINLSQPSSDLASPSSTSTNTMAANTNPYGCEDLPFNMPSPLRPAAAFPLDASSAIDPQYTVDFQFRQVGAVNRIFVNRTSWAPYGHDATLWQALEQDFIPGEQGVYNNWGFRLDQQVLLVPDSEPGTVQVAVNSLDAMEHPFHMHGHTVQIVGWGPGPYTGPSSTTTTWNLQNPMRRDTFTVPGQSHVVIRFKADNPGMWVLHCHVAWHLEAGMAAAFLERPEDLKTLIRNMDPEVRTLAQSFCPARSEG</sequence>
<evidence type="ECO:0000256" key="1">
    <source>
        <dbReference type="ARBA" id="ARBA00010609"/>
    </source>
</evidence>
<name>A0A2T3A6F4_9PEZI</name>
<reference evidence="9 10" key="1">
    <citation type="journal article" date="2018" name="Mycol. Prog.">
        <title>Coniella lustricola, a new species from submerged detritus.</title>
        <authorList>
            <person name="Raudabaugh D.B."/>
            <person name="Iturriaga T."/>
            <person name="Carver A."/>
            <person name="Mondo S."/>
            <person name="Pangilinan J."/>
            <person name="Lipzen A."/>
            <person name="He G."/>
            <person name="Amirebrahimi M."/>
            <person name="Grigoriev I.V."/>
            <person name="Miller A.N."/>
        </authorList>
    </citation>
    <scope>NUCLEOTIDE SEQUENCE [LARGE SCALE GENOMIC DNA]</scope>
    <source>
        <strain evidence="9 10">B22-T-1</strain>
    </source>
</reference>
<dbReference type="InterPro" id="IPR001117">
    <property type="entry name" value="Cu-oxidase_2nd"/>
</dbReference>
<dbReference type="AlphaFoldDB" id="A0A2T3A6F4"/>
<evidence type="ECO:0000259" key="7">
    <source>
        <dbReference type="Pfam" id="PF07731"/>
    </source>
</evidence>
<dbReference type="Pfam" id="PF07732">
    <property type="entry name" value="Cu-oxidase_3"/>
    <property type="match status" value="1"/>
</dbReference>
<comment type="similarity">
    <text evidence="1">Belongs to the multicopper oxidase family.</text>
</comment>
<accession>A0A2T3A6F4</accession>
<dbReference type="InterPro" id="IPR011707">
    <property type="entry name" value="Cu-oxidase-like_N"/>
</dbReference>
<dbReference type="GO" id="GO:0016491">
    <property type="term" value="F:oxidoreductase activity"/>
    <property type="evidence" value="ECO:0007669"/>
    <property type="project" value="UniProtKB-KW"/>
</dbReference>
<dbReference type="PROSITE" id="PS00079">
    <property type="entry name" value="MULTICOPPER_OXIDASE1"/>
    <property type="match status" value="1"/>
</dbReference>
<keyword evidence="3" id="KW-0560">Oxidoreductase</keyword>
<dbReference type="PANTHER" id="PTHR11709">
    <property type="entry name" value="MULTI-COPPER OXIDASE"/>
    <property type="match status" value="1"/>
</dbReference>
<dbReference type="EMBL" id="KZ678456">
    <property type="protein sequence ID" value="PSR83699.1"/>
    <property type="molecule type" value="Genomic_DNA"/>
</dbReference>
<dbReference type="CDD" id="cd13857">
    <property type="entry name" value="CuRO_1_Diphenol_Ox"/>
    <property type="match status" value="1"/>
</dbReference>
<evidence type="ECO:0000313" key="9">
    <source>
        <dbReference type="EMBL" id="PSR83699.1"/>
    </source>
</evidence>
<dbReference type="OrthoDB" id="10255118at2759"/>
<dbReference type="InterPro" id="IPR008972">
    <property type="entry name" value="Cupredoxin"/>
</dbReference>
<feature type="compositionally biased region" description="Basic and acidic residues" evidence="5">
    <location>
        <begin position="273"/>
        <end position="283"/>
    </location>
</feature>
<keyword evidence="10" id="KW-1185">Reference proteome</keyword>
<dbReference type="CDD" id="cd04205">
    <property type="entry name" value="CuRO_2_LCC_like"/>
    <property type="match status" value="1"/>
</dbReference>
<evidence type="ECO:0000259" key="6">
    <source>
        <dbReference type="Pfam" id="PF00394"/>
    </source>
</evidence>
<feature type="domain" description="Plastocyanin-like" evidence="6">
    <location>
        <begin position="200"/>
        <end position="370"/>
    </location>
</feature>
<protein>
    <submittedName>
        <fullName evidence="9">Cupredoxin</fullName>
    </submittedName>
</protein>
<feature type="compositionally biased region" description="Low complexity" evidence="5">
    <location>
        <begin position="257"/>
        <end position="272"/>
    </location>
</feature>
<dbReference type="InterPro" id="IPR002355">
    <property type="entry name" value="Cu_oxidase_Cu_BS"/>
</dbReference>
<proteinExistence type="inferred from homology"/>
<evidence type="ECO:0000256" key="3">
    <source>
        <dbReference type="ARBA" id="ARBA00023002"/>
    </source>
</evidence>
<evidence type="ECO:0000259" key="8">
    <source>
        <dbReference type="Pfam" id="PF07732"/>
    </source>
</evidence>
<dbReference type="Pfam" id="PF07731">
    <property type="entry name" value="Cu-oxidase_2"/>
    <property type="match status" value="1"/>
</dbReference>
<dbReference type="InterPro" id="IPR033138">
    <property type="entry name" value="Cu_oxidase_CS"/>
</dbReference>
<dbReference type="PROSITE" id="PS00080">
    <property type="entry name" value="MULTICOPPER_OXIDASE2"/>
    <property type="match status" value="1"/>
</dbReference>
<dbReference type="CDD" id="cd13910">
    <property type="entry name" value="CuRO_3_MCO_like_4"/>
    <property type="match status" value="1"/>
</dbReference>
<evidence type="ECO:0000313" key="10">
    <source>
        <dbReference type="Proteomes" id="UP000241462"/>
    </source>
</evidence>
<dbReference type="Pfam" id="PF00394">
    <property type="entry name" value="Cu-oxidase"/>
    <property type="match status" value="1"/>
</dbReference>
<feature type="region of interest" description="Disordered" evidence="5">
    <location>
        <begin position="257"/>
        <end position="287"/>
    </location>
</feature>
<evidence type="ECO:0000256" key="5">
    <source>
        <dbReference type="SAM" id="MobiDB-lite"/>
    </source>
</evidence>
<dbReference type="Gene3D" id="2.60.40.420">
    <property type="entry name" value="Cupredoxins - blue copper proteins"/>
    <property type="match status" value="3"/>
</dbReference>